<dbReference type="CDD" id="cd13590">
    <property type="entry name" value="PBP2_PotD_PotF_like"/>
    <property type="match status" value="1"/>
</dbReference>
<dbReference type="SUPFAM" id="SSF53850">
    <property type="entry name" value="Periplasmic binding protein-like II"/>
    <property type="match status" value="1"/>
</dbReference>
<comment type="subcellular location">
    <subcellularLocation>
        <location evidence="1">Periplasm</location>
    </subcellularLocation>
</comment>
<evidence type="ECO:0000256" key="4">
    <source>
        <dbReference type="ARBA" id="ARBA00022729"/>
    </source>
</evidence>
<keyword evidence="4" id="KW-0732">Signal</keyword>
<evidence type="ECO:0000313" key="7">
    <source>
        <dbReference type="Proteomes" id="UP001526426"/>
    </source>
</evidence>
<protein>
    <submittedName>
        <fullName evidence="6">Spermidine/putrescine ABC transporter substrate-binding protein</fullName>
    </submittedName>
</protein>
<evidence type="ECO:0000256" key="2">
    <source>
        <dbReference type="ARBA" id="ARBA00008520"/>
    </source>
</evidence>
<dbReference type="PROSITE" id="PS51257">
    <property type="entry name" value="PROKAR_LIPOPROTEIN"/>
    <property type="match status" value="1"/>
</dbReference>
<gene>
    <name evidence="6" type="ORF">K4A83_08230</name>
</gene>
<dbReference type="PROSITE" id="PS01037">
    <property type="entry name" value="SBP_BACTERIAL_1"/>
    <property type="match status" value="1"/>
</dbReference>
<accession>A0ABT3L428</accession>
<dbReference type="InterPro" id="IPR006059">
    <property type="entry name" value="SBP"/>
</dbReference>
<dbReference type="PROSITE" id="PS51318">
    <property type="entry name" value="TAT"/>
    <property type="match status" value="1"/>
</dbReference>
<dbReference type="InterPro" id="IPR001188">
    <property type="entry name" value="Sperm_putr-bd"/>
</dbReference>
<dbReference type="PIRSF" id="PIRSF019574">
    <property type="entry name" value="Periplasmic_polyamine_BP"/>
    <property type="match status" value="1"/>
</dbReference>
<keyword evidence="3" id="KW-0813">Transport</keyword>
<sequence>MSLNRRRFLQSSTLLLTGTTLSSCGWTLASVKPTPTRQGSADELYIYTWAGYTDDDLLQRFQEETGIRAVADVFDSNEAMLARLQASGGGDYSIIYPSDYMVQKMVELDLLLELDHGQIVGLDRLFPRFQNPVYDPHNRYSIPLSWGTTGLIYNRTQLSEPPQDWDYLWEHQGDLRKRITLLNDVREVIGATLRSLGYSYNSTDPEALEAAYEKLRALKPAIASFTSDAWRNQILTGDLMVAMCYAPDANEVMQENPDLQYVLPLSGSSLWGDALVIPRSAPNVAGAYAWMNFMLQPDIAAEICDRLSFATPNEQAFKQLPRRIRENVCLFPPEPAIGNCEGLIPIDETTSALYDRYWTQLTSG</sequence>
<dbReference type="Pfam" id="PF13416">
    <property type="entry name" value="SBP_bac_8"/>
    <property type="match status" value="1"/>
</dbReference>
<dbReference type="InterPro" id="IPR006061">
    <property type="entry name" value="SBP_1_CS"/>
</dbReference>
<dbReference type="PANTHER" id="PTHR30222">
    <property type="entry name" value="SPERMIDINE/PUTRESCINE-BINDING PERIPLASMIC PROTEIN"/>
    <property type="match status" value="1"/>
</dbReference>
<dbReference type="PANTHER" id="PTHR30222:SF17">
    <property type="entry name" value="SPERMIDINE_PUTRESCINE-BINDING PERIPLASMIC PROTEIN"/>
    <property type="match status" value="1"/>
</dbReference>
<keyword evidence="7" id="KW-1185">Reference proteome</keyword>
<organism evidence="6 7">
    <name type="scientific">Spirulina subsalsa FACHB-351</name>
    <dbReference type="NCBI Taxonomy" id="234711"/>
    <lineage>
        <taxon>Bacteria</taxon>
        <taxon>Bacillati</taxon>
        <taxon>Cyanobacteriota</taxon>
        <taxon>Cyanophyceae</taxon>
        <taxon>Spirulinales</taxon>
        <taxon>Spirulinaceae</taxon>
        <taxon>Spirulina</taxon>
    </lineage>
</organism>
<comment type="similarity">
    <text evidence="2">Belongs to the bacterial solute-binding protein 1 family.</text>
</comment>
<name>A0ABT3L428_9CYAN</name>
<dbReference type="InterPro" id="IPR006311">
    <property type="entry name" value="TAT_signal"/>
</dbReference>
<evidence type="ECO:0000313" key="6">
    <source>
        <dbReference type="EMBL" id="MCW6036258.1"/>
    </source>
</evidence>
<dbReference type="EMBL" id="JAIHOM010000032">
    <property type="protein sequence ID" value="MCW6036258.1"/>
    <property type="molecule type" value="Genomic_DNA"/>
</dbReference>
<dbReference type="RefSeq" id="WP_265264004.1">
    <property type="nucleotide sequence ID" value="NZ_JAIHOM010000032.1"/>
</dbReference>
<dbReference type="PRINTS" id="PR00909">
    <property type="entry name" value="SPERMDNBNDNG"/>
</dbReference>
<evidence type="ECO:0000256" key="1">
    <source>
        <dbReference type="ARBA" id="ARBA00004418"/>
    </source>
</evidence>
<dbReference type="Proteomes" id="UP001526426">
    <property type="component" value="Unassembled WGS sequence"/>
</dbReference>
<keyword evidence="5" id="KW-0574">Periplasm</keyword>
<dbReference type="Gene3D" id="3.40.190.10">
    <property type="entry name" value="Periplasmic binding protein-like II"/>
    <property type="match status" value="2"/>
</dbReference>
<comment type="caution">
    <text evidence="6">The sequence shown here is derived from an EMBL/GenBank/DDBJ whole genome shotgun (WGS) entry which is preliminary data.</text>
</comment>
<reference evidence="6 7" key="1">
    <citation type="submission" date="2021-08" db="EMBL/GenBank/DDBJ databases">
        <title>Draft genome sequence of Spirulina subsalsa with high tolerance to salinity and hype-accumulation of phycocyanin.</title>
        <authorList>
            <person name="Pei H."/>
            <person name="Jiang L."/>
        </authorList>
    </citation>
    <scope>NUCLEOTIDE SEQUENCE [LARGE SCALE GENOMIC DNA]</scope>
    <source>
        <strain evidence="6 7">FACHB-351</strain>
    </source>
</reference>
<proteinExistence type="inferred from homology"/>
<evidence type="ECO:0000256" key="3">
    <source>
        <dbReference type="ARBA" id="ARBA00022448"/>
    </source>
</evidence>
<evidence type="ECO:0000256" key="5">
    <source>
        <dbReference type="ARBA" id="ARBA00022764"/>
    </source>
</evidence>